<feature type="transmembrane region" description="Helical" evidence="4">
    <location>
        <begin position="328"/>
        <end position="345"/>
    </location>
</feature>
<dbReference type="PANTHER" id="PTHR44227:SF3">
    <property type="entry name" value="PROTEIN O-MANNOSYL-TRANSFERASE TMTC4"/>
    <property type="match status" value="1"/>
</dbReference>
<dbReference type="SUPFAM" id="SSF48452">
    <property type="entry name" value="TPR-like"/>
    <property type="match status" value="1"/>
</dbReference>
<evidence type="ECO:0000256" key="1">
    <source>
        <dbReference type="ARBA" id="ARBA00022737"/>
    </source>
</evidence>
<evidence type="ECO:0000256" key="4">
    <source>
        <dbReference type="SAM" id="Phobius"/>
    </source>
</evidence>
<evidence type="ECO:0000256" key="3">
    <source>
        <dbReference type="PROSITE-ProRule" id="PRU00339"/>
    </source>
</evidence>
<name>A0A1F8BLR5_9BACT</name>
<dbReference type="PANTHER" id="PTHR44227">
    <property type="match status" value="1"/>
</dbReference>
<feature type="transmembrane region" description="Helical" evidence="4">
    <location>
        <begin position="266"/>
        <end position="290"/>
    </location>
</feature>
<keyword evidence="4" id="KW-0812">Transmembrane</keyword>
<keyword evidence="4" id="KW-0472">Membrane</keyword>
<evidence type="ECO:0000256" key="2">
    <source>
        <dbReference type="ARBA" id="ARBA00022803"/>
    </source>
</evidence>
<dbReference type="InterPro" id="IPR052346">
    <property type="entry name" value="O-mannosyl-transferase_TMTC"/>
</dbReference>
<feature type="transmembrane region" description="Helical" evidence="4">
    <location>
        <begin position="357"/>
        <end position="378"/>
    </location>
</feature>
<dbReference type="EMBL" id="MGHH01000011">
    <property type="protein sequence ID" value="OGM64285.1"/>
    <property type="molecule type" value="Genomic_DNA"/>
</dbReference>
<protein>
    <submittedName>
        <fullName evidence="5">Uncharacterized protein</fullName>
    </submittedName>
</protein>
<reference evidence="5 6" key="1">
    <citation type="journal article" date="2016" name="Nat. Commun.">
        <title>Thousands of microbial genomes shed light on interconnected biogeochemical processes in an aquifer system.</title>
        <authorList>
            <person name="Anantharaman K."/>
            <person name="Brown C.T."/>
            <person name="Hug L.A."/>
            <person name="Sharon I."/>
            <person name="Castelle C.J."/>
            <person name="Probst A.J."/>
            <person name="Thomas B.C."/>
            <person name="Singh A."/>
            <person name="Wilkins M.J."/>
            <person name="Karaoz U."/>
            <person name="Brodie E.L."/>
            <person name="Williams K.H."/>
            <person name="Hubbard S.S."/>
            <person name="Banfield J.F."/>
        </authorList>
    </citation>
    <scope>NUCLEOTIDE SEQUENCE [LARGE SCALE GENOMIC DNA]</scope>
</reference>
<feature type="transmembrane region" description="Helical" evidence="4">
    <location>
        <begin position="168"/>
        <end position="191"/>
    </location>
</feature>
<dbReference type="Gene3D" id="1.25.40.10">
    <property type="entry name" value="Tetratricopeptide repeat domain"/>
    <property type="match status" value="1"/>
</dbReference>
<evidence type="ECO:0000313" key="5">
    <source>
        <dbReference type="EMBL" id="OGM64285.1"/>
    </source>
</evidence>
<keyword evidence="4" id="KW-1133">Transmembrane helix</keyword>
<dbReference type="SMART" id="SM00028">
    <property type="entry name" value="TPR"/>
    <property type="match status" value="3"/>
</dbReference>
<dbReference type="AlphaFoldDB" id="A0A1F8BLR5"/>
<feature type="repeat" description="TPR" evidence="3">
    <location>
        <begin position="396"/>
        <end position="429"/>
    </location>
</feature>
<feature type="transmembrane region" description="Helical" evidence="4">
    <location>
        <begin position="80"/>
        <end position="102"/>
    </location>
</feature>
<accession>A0A1F8BLR5</accession>
<dbReference type="InterPro" id="IPR011990">
    <property type="entry name" value="TPR-like_helical_dom_sf"/>
</dbReference>
<feature type="transmembrane region" description="Helical" evidence="4">
    <location>
        <begin position="203"/>
        <end position="221"/>
    </location>
</feature>
<comment type="caution">
    <text evidence="5">The sequence shown here is derived from an EMBL/GenBank/DDBJ whole genome shotgun (WGS) entry which is preliminary data.</text>
</comment>
<dbReference type="Proteomes" id="UP000176725">
    <property type="component" value="Unassembled WGS sequence"/>
</dbReference>
<dbReference type="InterPro" id="IPR013105">
    <property type="entry name" value="TPR_2"/>
</dbReference>
<dbReference type="PROSITE" id="PS50005">
    <property type="entry name" value="TPR"/>
    <property type="match status" value="1"/>
</dbReference>
<gene>
    <name evidence="5" type="ORF">A2893_02605</name>
</gene>
<dbReference type="InterPro" id="IPR019734">
    <property type="entry name" value="TPR_rpt"/>
</dbReference>
<evidence type="ECO:0000313" key="6">
    <source>
        <dbReference type="Proteomes" id="UP000176725"/>
    </source>
</evidence>
<keyword evidence="1" id="KW-0677">Repeat</keyword>
<feature type="transmembrane region" description="Helical" evidence="4">
    <location>
        <begin position="114"/>
        <end position="134"/>
    </location>
</feature>
<dbReference type="STRING" id="1802521.A2893_02605"/>
<feature type="transmembrane region" description="Helical" evidence="4">
    <location>
        <begin position="297"/>
        <end position="316"/>
    </location>
</feature>
<dbReference type="Pfam" id="PF07719">
    <property type="entry name" value="TPR_2"/>
    <property type="match status" value="1"/>
</dbReference>
<organism evidence="5 6">
    <name type="scientific">Candidatus Woesebacteria bacterium RIFCSPLOWO2_01_FULL_39_25</name>
    <dbReference type="NCBI Taxonomy" id="1802521"/>
    <lineage>
        <taxon>Bacteria</taxon>
        <taxon>Candidatus Woeseibacteriota</taxon>
    </lineage>
</organism>
<proteinExistence type="predicted"/>
<sequence>MVLNERKLILAVLFIVLIAHASYIFNDFSWLDHRDIEAGRSIVRLEHFLGAFLTNFADTSFYRPVVTIVNSIDKILYGSLAWGFHLTNIILHTAVSYSSFLFTKKYFKVSRKTALLASLIFGVHTLSWLPAGAISYRSELLASLFTLLTISFHIKAKTSTKFRLHTLIFLFLALASKETTLFWTFALIVFWEITNKKIKSVGLWVREAFVFLFHIILRFIALPDVWHISGTKLSLGYVISSRAWVLGKQLIYLISPFKPPLSDAVALTSFVNINSVVVLLFFLAITFIVLKLGLKSVWSQVLLFIGITLLPSLNIIPLPRFTSPHYSYFASVGIGLIGSLIYEYVSREKTLINRLILACLITWVFLSTLSTFVGGFHYKNDLTLFGPEVENDKNFKEGLFYLGDYYLKRGDFEKAEGYYARALDVTEDVIAYVDKNALRTNLAMVKLAKGELGEAEELLNKVYDSVPKKERANVSYNLALISFQKKDYKKVIGFLEPYKNMWSVPEPLFLLSKAYIGENEPRKAAESLRIALTMLSDTQKKETERIIMELER</sequence>
<keyword evidence="2 3" id="KW-0802">TPR repeat</keyword>